<sequence length="2492" mass="280372">MASKCTKFLPNIFNKSKCQHCFAAKEAHTAEALENNKASRKVSKCGYLFISPGYDFSNPVDRTRRWQRRFFRLYDDGELSYSVDENPDTVPQGVVDMNKCTDVQDAEAVTSHQFSLSVTTPEITLYVKGNSKEEIQWWQDILGEFPKALKAIRPRRKQPFLILSSKENQLTLDMLDAKQAKFDSRSRIDAPAFATFRGVRSLKHKYDSHYQDGLRKSSSLHDLSTEEKVTVGLESSRFLSRSGDRLDSFTRSNTMSLSEISPDNLLSGIPANSPFSIPHSTWTRTGQPIPQAFLSPKKRLSSLPSAFTASLATSGSPSRSSDNPSSRELSSSLKDFSTTFSLPSENDGENMNQPGLNAEETEGNETDELKMARNSELTTSRVFSHSSTSAAANLQPVSSKRQASIADLVYMKKGWLIKQAANEKESRKHWFVLAGNSLRYYKDAKAEESNILDGRIDLSSCYEVSELPTHRNYGFKIKTGNGEYTLAAMTLGIRDNWMKAIRLCMELHSTVPKWKLASSPAGTAHSTKSPPRASLDDLEFKLGVAESSTTAVTGAGGETAFQLVGHKDPYRRESQKPIRRHHSDVSPGNVSKMLSVKEFTAGLEPAGSAAVSPASPSTSSSLTSSRAQNVSADVTSRVSKKPKQHSPTGEYLVRPSRNNPAENMRDGTPKMKRFVEGSDNMPIVSSGAAAQGPEQAKSIPKRSVTSESTKEEVKREMMRRAKSPSARVKEKSRAAKSPRMNSADESFSYHSGSATASESDTIDGSSYRDLPMSEDEFTVPEDTDLDEVGSATASDIVGSDGALVEILETEVESLKDRLEHTQTELDKMHKDNMDLKSRLHKETSQSLDSGYSTTGRWGVQNPSQNDAASGGPWNQGSAQTETLKRQLKEARDTVQKQKLDIENLKSKLDMSISKLTGTEKALSEALRDYKLEKDKFLKLSSEWNRRIRSMEGQSKDSIHKLEMSRETLQLKERECRRLEAEMKNNQQRLRDQEREILKLKAVEHEYNQLKEKLDDREHELSSLKSEMKEKDHLIKKLKEDYERQLEDLDREYTQERDDFENHVEQLKSQLFSAHDRQVSLTDNMTSDLATMLKEKDDIIAQLEEKVIEADKKLVELSNELHLEMGENADLAHTIEMLQNEKLQLIATAEEFENQLMSLKTTVSGLESDNFALRKQMEELRKSNKLLSDSLNAVKIGKDVGAAPVARSDDDRERLNKTILELNKQIKDLQVQLDKAEGGVHKKSTVGNGEFQQDLLHTILMVDSDLKEVNIMLQQLRHNFDNYIGSLDEENQDMAIKLADLVEDIGQRCHAIQDKLHEAPEVSMSPSESEFRHEITVSADSNSNTVMEEYKSLKVKFDRAVAELKQAKKALKDMNSVEDSVRIENLKLKDKLTTLEGSCKQQIIELVARVDELSAKLSGSQPGYIQERLLSSLSDSLLDTVKETEKQLIELGKKISLLEQQATNQQPSNIVSSSRAATDPGSTLVKLQDIKNQLEDTSLKITNLLHSLPQSPGLITSSALQAKVKSYKNKVESLITKTQLSDSHPYTAHENTSQISVDAAAAGFSDYLQEIRRRVLEIGEQLDSLDEDDEDSDDEDEGEQTTVEEIRGKLAELTESIEQHSSLTTSDWALLRLMSLQKASVKAAHECVESVQEDSVTDEDKLKLYADKLSLEAVILSEMASILQTRNFLLPEDILSREIDSLNSKILRLHQCLDSEIKTMHFDDPQADLLSSYVELMAEKLLVNGHLCSATSEKTHIVIDSSSSLQPVLLATETLVRSQIDSFISNNMDRTANEILTLPTHLTARTIVQGELTYCLNQLKSKLELNPEVLTPGPANYQFMFDRLTHRQRTVLDTLECYCSQIIHSLAVIIFKESEEMTIVEGPESVLEAMCSEISTVIEKHIQNYKEKYRTAMDTHSARKYDIIVDELRSSREAVLSQIKAQHETYAKDPASARDSSLDIPVQSLDSTINNFGEIIALKSVVVATTNFLAELLKMGSAVLTDLTLDQDMSSEDGSGLEKGVSNFVSALSNALHSEAVSKERLARKMSADHCGNEDSQQLSDSIESIVLHVPNLSHHTSHLPGRMEVIIREAVLNAQLTFSLFKQKLLHDHEVSHLKARRPVRTRPELSAEESRDSDDTLDLQTDFQVLLVPMEEVLESKHDDEVEVLQVILGLISQMKATLEAKGKDQSLLDDQLRQLEQKLQHEVELAQQRHETQLEVFKQESGKLVKILEEQQQDRDHYEDRCAQLEDELTTLQLQHEEEKDRVKQDILTAVHAIRSNDEKSEMHLIEKATKLSKELVMQKLNWKKTLGMIKKEVSSKDKSSLVQLLEDHISAISLSADDETDDYHPPLPVQPPPDLPDGKESAVVLHSADIKQPAKTHMDQVEQLRKEKEEALAEEMRNTKAALDAVRTAYEEELTKEKAKYKEALMTMYTEEYVNEIRLRNQEEEQRMTEELQKLNMHYTSKCEDYKLLEMKLQQIKQDYESHISQLSS</sequence>
<feature type="compositionally biased region" description="Polar residues" evidence="2">
    <location>
        <begin position="844"/>
        <end position="881"/>
    </location>
</feature>
<dbReference type="GO" id="GO:0051015">
    <property type="term" value="F:actin filament binding"/>
    <property type="evidence" value="ECO:0007669"/>
    <property type="project" value="TreeGrafter"/>
</dbReference>
<dbReference type="Proteomes" id="UP000678393">
    <property type="component" value="Unassembled WGS sequence"/>
</dbReference>
<feature type="compositionally biased region" description="Polar residues" evidence="2">
    <location>
        <begin position="739"/>
        <end position="764"/>
    </location>
</feature>
<dbReference type="Gene3D" id="2.30.29.30">
    <property type="entry name" value="Pleckstrin-homology domain (PH domain)/Phosphotyrosine-binding domain (PTB)"/>
    <property type="match status" value="2"/>
</dbReference>
<dbReference type="GO" id="GO:0015629">
    <property type="term" value="C:actin cytoskeleton"/>
    <property type="evidence" value="ECO:0007669"/>
    <property type="project" value="TreeGrafter"/>
</dbReference>
<dbReference type="PANTHER" id="PTHR17271">
    <property type="entry name" value="PLECKSTRIN HOMOLOGY PH DOMAIN-CONTAINING PROTEIN"/>
    <property type="match status" value="1"/>
</dbReference>
<feature type="compositionally biased region" description="Basic and acidic residues" evidence="2">
    <location>
        <begin position="824"/>
        <end position="843"/>
    </location>
</feature>
<dbReference type="EMBL" id="CAJHNH020003334">
    <property type="protein sequence ID" value="CAG5129035.1"/>
    <property type="molecule type" value="Genomic_DNA"/>
</dbReference>
<name>A0A8S3ZMP9_9EUPU</name>
<evidence type="ECO:0000256" key="1">
    <source>
        <dbReference type="SAM" id="Coils"/>
    </source>
</evidence>
<dbReference type="SUPFAM" id="SSF50729">
    <property type="entry name" value="PH domain-like"/>
    <property type="match status" value="2"/>
</dbReference>
<feature type="coiled-coil region" evidence="1">
    <location>
        <begin position="961"/>
        <end position="1238"/>
    </location>
</feature>
<feature type="region of interest" description="Disordered" evidence="2">
    <location>
        <begin position="309"/>
        <end position="365"/>
    </location>
</feature>
<feature type="region of interest" description="Disordered" evidence="2">
    <location>
        <begin position="2116"/>
        <end position="2137"/>
    </location>
</feature>
<keyword evidence="1" id="KW-0175">Coiled coil</keyword>
<feature type="coiled-coil region" evidence="1">
    <location>
        <begin position="2377"/>
        <end position="2489"/>
    </location>
</feature>
<feature type="compositionally biased region" description="Basic and acidic residues" evidence="2">
    <location>
        <begin position="708"/>
        <end position="719"/>
    </location>
</feature>
<evidence type="ECO:0000256" key="2">
    <source>
        <dbReference type="SAM" id="MobiDB-lite"/>
    </source>
</evidence>
<proteinExistence type="predicted"/>
<feature type="region of interest" description="Disordered" evidence="2">
    <location>
        <begin position="2340"/>
        <end position="2363"/>
    </location>
</feature>
<feature type="domain" description="PH" evidence="3">
    <location>
        <begin position="41"/>
        <end position="147"/>
    </location>
</feature>
<feature type="region of interest" description="Disordered" evidence="2">
    <location>
        <begin position="1581"/>
        <end position="1601"/>
    </location>
</feature>
<feature type="domain" description="PH" evidence="3">
    <location>
        <begin position="409"/>
        <end position="506"/>
    </location>
</feature>
<dbReference type="PROSITE" id="PS50003">
    <property type="entry name" value="PH_DOMAIN"/>
    <property type="match status" value="2"/>
</dbReference>
<dbReference type="OrthoDB" id="9942268at2759"/>
<feature type="compositionally biased region" description="Basic and acidic residues" evidence="2">
    <location>
        <begin position="565"/>
        <end position="576"/>
    </location>
</feature>
<feature type="compositionally biased region" description="Low complexity" evidence="2">
    <location>
        <begin position="314"/>
        <end position="337"/>
    </location>
</feature>
<dbReference type="InterPro" id="IPR001849">
    <property type="entry name" value="PH_domain"/>
</dbReference>
<feature type="compositionally biased region" description="Low complexity" evidence="2">
    <location>
        <begin position="606"/>
        <end position="627"/>
    </location>
</feature>
<feature type="compositionally biased region" description="Basic and acidic residues" evidence="2">
    <location>
        <begin position="663"/>
        <end position="676"/>
    </location>
</feature>
<feature type="compositionally biased region" description="Pro residues" evidence="2">
    <location>
        <begin position="2348"/>
        <end position="2358"/>
    </location>
</feature>
<dbReference type="SMART" id="SM00233">
    <property type="entry name" value="PH"/>
    <property type="match status" value="2"/>
</dbReference>
<accession>A0A8S3ZMP9</accession>
<feature type="region of interest" description="Disordered" evidence="2">
    <location>
        <begin position="824"/>
        <end position="881"/>
    </location>
</feature>
<feature type="compositionally biased region" description="Polar residues" evidence="2">
    <location>
        <begin position="628"/>
        <end position="637"/>
    </location>
</feature>
<feature type="region of interest" description="Disordered" evidence="2">
    <location>
        <begin position="606"/>
        <end position="768"/>
    </location>
</feature>
<dbReference type="Pfam" id="PF00169">
    <property type="entry name" value="PH"/>
    <property type="match status" value="2"/>
</dbReference>
<evidence type="ECO:0000313" key="4">
    <source>
        <dbReference type="EMBL" id="CAG5129035.1"/>
    </source>
</evidence>
<keyword evidence="5" id="KW-1185">Reference proteome</keyword>
<feature type="compositionally biased region" description="Basic and acidic residues" evidence="2">
    <location>
        <begin position="2122"/>
        <end position="2135"/>
    </location>
</feature>
<feature type="coiled-coil region" evidence="1">
    <location>
        <begin position="2191"/>
        <end position="2264"/>
    </location>
</feature>
<reference evidence="4" key="1">
    <citation type="submission" date="2021-04" db="EMBL/GenBank/DDBJ databases">
        <authorList>
            <consortium name="Molecular Ecology Group"/>
        </authorList>
    </citation>
    <scope>NUCLEOTIDE SEQUENCE</scope>
</reference>
<feature type="non-terminal residue" evidence="4">
    <location>
        <position position="1"/>
    </location>
</feature>
<dbReference type="InterPro" id="IPR052223">
    <property type="entry name" value="Actin_Cytoskeleton_Reg"/>
</dbReference>
<dbReference type="PANTHER" id="PTHR17271:SF1">
    <property type="entry name" value="PROTEIN OUTSPREAD"/>
    <property type="match status" value="1"/>
</dbReference>
<feature type="compositionally biased region" description="Polar residues" evidence="2">
    <location>
        <begin position="338"/>
        <end position="355"/>
    </location>
</feature>
<organism evidence="4 5">
    <name type="scientific">Candidula unifasciata</name>
    <dbReference type="NCBI Taxonomy" id="100452"/>
    <lineage>
        <taxon>Eukaryota</taxon>
        <taxon>Metazoa</taxon>
        <taxon>Spiralia</taxon>
        <taxon>Lophotrochozoa</taxon>
        <taxon>Mollusca</taxon>
        <taxon>Gastropoda</taxon>
        <taxon>Heterobranchia</taxon>
        <taxon>Euthyneura</taxon>
        <taxon>Panpulmonata</taxon>
        <taxon>Eupulmonata</taxon>
        <taxon>Stylommatophora</taxon>
        <taxon>Helicina</taxon>
        <taxon>Helicoidea</taxon>
        <taxon>Geomitridae</taxon>
        <taxon>Candidula</taxon>
    </lineage>
</organism>
<dbReference type="InterPro" id="IPR011993">
    <property type="entry name" value="PH-like_dom_sf"/>
</dbReference>
<protein>
    <recommendedName>
        <fullName evidence="3">PH domain-containing protein</fullName>
    </recommendedName>
</protein>
<feature type="region of interest" description="Disordered" evidence="2">
    <location>
        <begin position="563"/>
        <end position="591"/>
    </location>
</feature>
<feature type="compositionally biased region" description="Acidic residues" evidence="2">
    <location>
        <begin position="1582"/>
        <end position="1598"/>
    </location>
</feature>
<comment type="caution">
    <text evidence="4">The sequence shown here is derived from an EMBL/GenBank/DDBJ whole genome shotgun (WGS) entry which is preliminary data.</text>
</comment>
<gene>
    <name evidence="4" type="ORF">CUNI_LOCUS14593</name>
</gene>
<evidence type="ECO:0000259" key="3">
    <source>
        <dbReference type="PROSITE" id="PS50003"/>
    </source>
</evidence>
<evidence type="ECO:0000313" key="5">
    <source>
        <dbReference type="Proteomes" id="UP000678393"/>
    </source>
</evidence>
<feature type="coiled-coil region" evidence="1">
    <location>
        <begin position="1349"/>
        <end position="1376"/>
    </location>
</feature>